<feature type="transmembrane region" description="Helical" evidence="12">
    <location>
        <begin position="416"/>
        <end position="436"/>
    </location>
</feature>
<dbReference type="InterPro" id="IPR003131">
    <property type="entry name" value="T1-type_BTB"/>
</dbReference>
<evidence type="ECO:0000256" key="2">
    <source>
        <dbReference type="ARBA" id="ARBA00022448"/>
    </source>
</evidence>
<name>A0ABN8LZ72_9CNID</name>
<dbReference type="PANTHER" id="PTHR11537">
    <property type="entry name" value="VOLTAGE-GATED POTASSIUM CHANNEL"/>
    <property type="match status" value="1"/>
</dbReference>
<evidence type="ECO:0000256" key="11">
    <source>
        <dbReference type="ARBA" id="ARBA00023303"/>
    </source>
</evidence>
<feature type="transmembrane region" description="Helical" evidence="12">
    <location>
        <begin position="298"/>
        <end position="320"/>
    </location>
</feature>
<dbReference type="InterPro" id="IPR028325">
    <property type="entry name" value="VG_K_chnl"/>
</dbReference>
<dbReference type="Pfam" id="PF02214">
    <property type="entry name" value="BTB_2"/>
    <property type="match status" value="1"/>
</dbReference>
<dbReference type="Gene3D" id="1.10.287.70">
    <property type="match status" value="1"/>
</dbReference>
<dbReference type="PRINTS" id="PR00169">
    <property type="entry name" value="KCHANNEL"/>
</dbReference>
<keyword evidence="10 12" id="KW-0472">Membrane</keyword>
<evidence type="ECO:0000313" key="15">
    <source>
        <dbReference type="EMBL" id="CAH3021145.1"/>
    </source>
</evidence>
<evidence type="ECO:0000256" key="1">
    <source>
        <dbReference type="ARBA" id="ARBA00004141"/>
    </source>
</evidence>
<evidence type="ECO:0000256" key="12">
    <source>
        <dbReference type="SAM" id="Phobius"/>
    </source>
</evidence>
<dbReference type="Gene3D" id="3.30.710.10">
    <property type="entry name" value="Potassium Channel Kv1.1, Chain A"/>
    <property type="match status" value="1"/>
</dbReference>
<feature type="domain" description="Potassium channel tetramerisation-type BTB" evidence="14">
    <location>
        <begin position="62"/>
        <end position="148"/>
    </location>
</feature>
<keyword evidence="11" id="KW-0407">Ion channel</keyword>
<evidence type="ECO:0000256" key="3">
    <source>
        <dbReference type="ARBA" id="ARBA00022538"/>
    </source>
</evidence>
<evidence type="ECO:0000313" key="16">
    <source>
        <dbReference type="Proteomes" id="UP001159427"/>
    </source>
</evidence>
<comment type="caution">
    <text evidence="15">The sequence shown here is derived from an EMBL/GenBank/DDBJ whole genome shotgun (WGS) entry which is preliminary data.</text>
</comment>
<dbReference type="Pfam" id="PF00520">
    <property type="entry name" value="Ion_trans"/>
    <property type="match status" value="1"/>
</dbReference>
<keyword evidence="8 12" id="KW-1133">Transmembrane helix</keyword>
<feature type="transmembrane region" description="Helical" evidence="12">
    <location>
        <begin position="257"/>
        <end position="278"/>
    </location>
</feature>
<dbReference type="PRINTS" id="PR01496">
    <property type="entry name" value="SHAKERCHANEL"/>
</dbReference>
<evidence type="ECO:0000256" key="8">
    <source>
        <dbReference type="ARBA" id="ARBA00022989"/>
    </source>
</evidence>
<keyword evidence="4 12" id="KW-0812">Transmembrane</keyword>
<dbReference type="Proteomes" id="UP001159427">
    <property type="component" value="Unassembled WGS sequence"/>
</dbReference>
<protein>
    <recommendedName>
        <fullName evidence="17">BTB domain-containing protein</fullName>
    </recommendedName>
</protein>
<dbReference type="InterPro" id="IPR003972">
    <property type="entry name" value="K_chnl_volt-dep_Kv1"/>
</dbReference>
<keyword evidence="7" id="KW-0630">Potassium</keyword>
<accession>A0ABN8LZ72</accession>
<evidence type="ECO:0000256" key="9">
    <source>
        <dbReference type="ARBA" id="ARBA00023065"/>
    </source>
</evidence>
<feature type="transmembrane region" description="Helical" evidence="12">
    <location>
        <begin position="187"/>
        <end position="208"/>
    </location>
</feature>
<feature type="domain" description="Ion transport" evidence="13">
    <location>
        <begin position="186"/>
        <end position="447"/>
    </location>
</feature>
<keyword evidence="2" id="KW-0813">Transport</keyword>
<evidence type="ECO:0008006" key="17">
    <source>
        <dbReference type="Google" id="ProtNLM"/>
    </source>
</evidence>
<organism evidence="15 16">
    <name type="scientific">Porites evermanni</name>
    <dbReference type="NCBI Taxonomy" id="104178"/>
    <lineage>
        <taxon>Eukaryota</taxon>
        <taxon>Metazoa</taxon>
        <taxon>Cnidaria</taxon>
        <taxon>Anthozoa</taxon>
        <taxon>Hexacorallia</taxon>
        <taxon>Scleractinia</taxon>
        <taxon>Fungiina</taxon>
        <taxon>Poritidae</taxon>
        <taxon>Porites</taxon>
    </lineage>
</organism>
<dbReference type="SUPFAM" id="SSF54695">
    <property type="entry name" value="POZ domain"/>
    <property type="match status" value="1"/>
</dbReference>
<keyword evidence="5" id="KW-0631">Potassium channel</keyword>
<dbReference type="Gene3D" id="1.20.120.350">
    <property type="entry name" value="Voltage-gated potassium channels. Chain C"/>
    <property type="match status" value="1"/>
</dbReference>
<evidence type="ECO:0000256" key="10">
    <source>
        <dbReference type="ARBA" id="ARBA00023136"/>
    </source>
</evidence>
<evidence type="ECO:0000259" key="14">
    <source>
        <dbReference type="Pfam" id="PF02214"/>
    </source>
</evidence>
<comment type="subcellular location">
    <subcellularLocation>
        <location evidence="1">Membrane</location>
        <topology evidence="1">Multi-pass membrane protein</topology>
    </subcellularLocation>
</comment>
<keyword evidence="3" id="KW-0633">Potassium transport</keyword>
<dbReference type="InterPro" id="IPR027359">
    <property type="entry name" value="Volt_channel_dom_sf"/>
</dbReference>
<reference evidence="15 16" key="1">
    <citation type="submission" date="2022-05" db="EMBL/GenBank/DDBJ databases">
        <authorList>
            <consortium name="Genoscope - CEA"/>
            <person name="William W."/>
        </authorList>
    </citation>
    <scope>NUCLEOTIDE SEQUENCE [LARGE SCALE GENOMIC DNA]</scope>
</reference>
<evidence type="ECO:0000256" key="5">
    <source>
        <dbReference type="ARBA" id="ARBA00022826"/>
    </source>
</evidence>
<keyword evidence="6" id="KW-0851">Voltage-gated channel</keyword>
<keyword evidence="16" id="KW-1185">Reference proteome</keyword>
<proteinExistence type="predicted"/>
<gene>
    <name evidence="15" type="ORF">PEVE_00010149</name>
</gene>
<keyword evidence="9" id="KW-0406">Ion transport</keyword>
<evidence type="ECO:0000256" key="7">
    <source>
        <dbReference type="ARBA" id="ARBA00022958"/>
    </source>
</evidence>
<dbReference type="SUPFAM" id="SSF81324">
    <property type="entry name" value="Voltage-gated potassium channels"/>
    <property type="match status" value="1"/>
</dbReference>
<sequence length="497" mass="56214">MLTELSTAAVAGELMIVSSSSRRRSWSDTGSPLLRDKSDGLISRRSARISYVAVPGKSTERIKINVSGKKYELTYSRLLKFPKSLLAQSRRRAFFYDEDKDELFFDRNRIAFESVYHFYQTAGEFLQPEHIPHEILTREMQFFGLTEYLSKDTTVRRPKRSIRPSNRYQRMVWELFENPGANIVARIVNLLLLLLIILSVILLCIETLPEFSDANMSPVSRNVIPENETVNKTLYNKQLHSDHKEANYTSSSKLQKLFIIEAFCVACFTLEVLIRFAASPDKLRFFRNLLNGFDLLAVLPFYVTILVSTLPSSVQSAYVLRVFRLLRLLRFVKIYRYSSAAQIFVQTIRECISDILTLAFLILMTTVVFASCSYYFEQENQGTNFVSIPATCWWAVVTMSSVGYGDMVPVTIAGKISGALCVIFGAIIITPLLPIIGSKFSRIQEQAKLGKISPTEIIPGESSSTSEESVVMNANVESQLTLSVRSHSARPRSVSIL</sequence>
<evidence type="ECO:0000256" key="4">
    <source>
        <dbReference type="ARBA" id="ARBA00022692"/>
    </source>
</evidence>
<dbReference type="PANTHER" id="PTHR11537:SF113">
    <property type="entry name" value="POTASSIUM VOLTAGE-GATED CHANNEL PROTEIN SHAKER"/>
    <property type="match status" value="1"/>
</dbReference>
<evidence type="ECO:0000256" key="6">
    <source>
        <dbReference type="ARBA" id="ARBA00022882"/>
    </source>
</evidence>
<dbReference type="EMBL" id="CALNXI010000171">
    <property type="protein sequence ID" value="CAH3021145.1"/>
    <property type="molecule type" value="Genomic_DNA"/>
</dbReference>
<dbReference type="InterPro" id="IPR011333">
    <property type="entry name" value="SKP1/BTB/POZ_sf"/>
</dbReference>
<feature type="transmembrane region" description="Helical" evidence="12">
    <location>
        <begin position="355"/>
        <end position="376"/>
    </location>
</feature>
<evidence type="ECO:0000259" key="13">
    <source>
        <dbReference type="Pfam" id="PF00520"/>
    </source>
</evidence>
<dbReference type="InterPro" id="IPR005821">
    <property type="entry name" value="Ion_trans_dom"/>
</dbReference>